<evidence type="ECO:0000256" key="1">
    <source>
        <dbReference type="ARBA" id="ARBA00004123"/>
    </source>
</evidence>
<evidence type="ECO:0000256" key="7">
    <source>
        <dbReference type="SAM" id="MobiDB-lite"/>
    </source>
</evidence>
<dbReference type="InterPro" id="IPR009057">
    <property type="entry name" value="Homeodomain-like_sf"/>
</dbReference>
<keyword evidence="5 6" id="KW-0539">Nucleus</keyword>
<feature type="region of interest" description="Disordered" evidence="7">
    <location>
        <begin position="435"/>
        <end position="506"/>
    </location>
</feature>
<gene>
    <name evidence="9" type="ORF">LOTGIDRAFT_159569</name>
</gene>
<dbReference type="InterPro" id="IPR007889">
    <property type="entry name" value="HTH_Psq"/>
</dbReference>
<reference evidence="9 10" key="1">
    <citation type="journal article" date="2013" name="Nature">
        <title>Insights into bilaterian evolution from three spiralian genomes.</title>
        <authorList>
            <person name="Simakov O."/>
            <person name="Marletaz F."/>
            <person name="Cho S.J."/>
            <person name="Edsinger-Gonzales E."/>
            <person name="Havlak P."/>
            <person name="Hellsten U."/>
            <person name="Kuo D.H."/>
            <person name="Larsson T."/>
            <person name="Lv J."/>
            <person name="Arendt D."/>
            <person name="Savage R."/>
            <person name="Osoegawa K."/>
            <person name="de Jong P."/>
            <person name="Grimwood J."/>
            <person name="Chapman J.A."/>
            <person name="Shapiro H."/>
            <person name="Aerts A."/>
            <person name="Otillar R.P."/>
            <person name="Terry A.Y."/>
            <person name="Boore J.L."/>
            <person name="Grigoriev I.V."/>
            <person name="Lindberg D.R."/>
            <person name="Seaver E.C."/>
            <person name="Weisblat D.A."/>
            <person name="Putnam N.H."/>
            <person name="Rokhsar D.S."/>
        </authorList>
    </citation>
    <scope>NUCLEOTIDE SEQUENCE [LARGE SCALE GENOMIC DNA]</scope>
</reference>
<evidence type="ECO:0000313" key="10">
    <source>
        <dbReference type="Proteomes" id="UP000030746"/>
    </source>
</evidence>
<dbReference type="SUPFAM" id="SSF46689">
    <property type="entry name" value="Homeodomain-like"/>
    <property type="match status" value="2"/>
</dbReference>
<dbReference type="PROSITE" id="PS50960">
    <property type="entry name" value="HTH_PSQ"/>
    <property type="match status" value="1"/>
</dbReference>
<dbReference type="EMBL" id="KB201362">
    <property type="protein sequence ID" value="ESO96825.1"/>
    <property type="molecule type" value="Genomic_DNA"/>
</dbReference>
<dbReference type="CTD" id="20238083"/>
<protein>
    <recommendedName>
        <fullName evidence="8">HTH psq-type domain-containing protein</fullName>
    </recommendedName>
</protein>
<keyword evidence="3 6" id="KW-0238">DNA-binding</keyword>
<sequence length="687" mass="77221">MVDCGNPRCAQERRSFRKELISWGKKVPVLIAYEAIAGHFGGNKVSETINNCYNGKIFFDYSIISCPYSYNIHKFHDKTKALERETPEDFAPEKDCIYCESKLASIVDIVTKLTDDAKKGRIDPDNANLRYLQDLLPFCTQYYTQHAKKESTEEDIEDSSNNNNKSQIQLKVPQLPIPPGKSKKELLTNGKRAYSDDDLVSAVGDIRSGKLGTRRASTLYGIPRSTLRNKIFKMEIDDQNAEDSSSIEELEKNMKLTDLMQAGSFAFLPPLPFVLPFQKEDISPEEMQRRIEIVRQKHNIDGTFDVATKPAHVNELKLPLLSDLIHKLVEQRFEMECQKSASKKNKDGDNATSFALGNPFTSPLTAAYLSSLVSADEKDIRIPSYKGASPTHNNNNNNNHLSEKSKLYGKVYEEGRIGETLKDIIMKTITEKMRFRDGSDSSSEADVSSPLRSHFSNKISSQMTIPSSKYSNNHSPAKRSRKDKKEEVTPPNANALKKTRPKRGQYRKYNSALLMEAVKAVQRGEMSVHRAGSYYGVPHSTLEYKVKERHLLRQKKLREQQPAKESKINSTTSNTEEGPSPSKTPKKSESSKASLNFSPGKDASSTGLPWYQPYINTNPDIKPELNFFPSGFALSTPASELLRKLQHKVQNKSPNSSDTSFEFPTTTNGTNSNGNTTSNDSFMPVYN</sequence>
<dbReference type="PANTHER" id="PTHR21545">
    <property type="entry name" value="TRANSCRIPTION FACTOR MLR1/2"/>
    <property type="match status" value="1"/>
</dbReference>
<evidence type="ECO:0000256" key="4">
    <source>
        <dbReference type="ARBA" id="ARBA00023163"/>
    </source>
</evidence>
<feature type="compositionally biased region" description="Polar residues" evidence="7">
    <location>
        <begin position="651"/>
        <end position="664"/>
    </location>
</feature>
<keyword evidence="4" id="KW-0804">Transcription</keyword>
<dbReference type="AlphaFoldDB" id="V4APW9"/>
<dbReference type="GO" id="GO:0006357">
    <property type="term" value="P:regulation of transcription by RNA polymerase II"/>
    <property type="evidence" value="ECO:0007669"/>
    <property type="project" value="TreeGrafter"/>
</dbReference>
<organism evidence="9 10">
    <name type="scientific">Lottia gigantea</name>
    <name type="common">Giant owl limpet</name>
    <dbReference type="NCBI Taxonomy" id="225164"/>
    <lineage>
        <taxon>Eukaryota</taxon>
        <taxon>Metazoa</taxon>
        <taxon>Spiralia</taxon>
        <taxon>Lophotrochozoa</taxon>
        <taxon>Mollusca</taxon>
        <taxon>Gastropoda</taxon>
        <taxon>Patellogastropoda</taxon>
        <taxon>Lottioidea</taxon>
        <taxon>Lottiidae</taxon>
        <taxon>Lottia</taxon>
    </lineage>
</organism>
<dbReference type="OrthoDB" id="10028342at2759"/>
<accession>V4APW9</accession>
<comment type="subcellular location">
    <subcellularLocation>
        <location evidence="1 6">Nucleus</location>
    </subcellularLocation>
</comment>
<dbReference type="GO" id="GO:0003677">
    <property type="term" value="F:DNA binding"/>
    <property type="evidence" value="ECO:0007669"/>
    <property type="project" value="UniProtKB-UniRule"/>
</dbReference>
<dbReference type="PANTHER" id="PTHR21545:SF13">
    <property type="entry name" value="ECDYSONE-INDUCED PROTEIN 93F, ISOFORM C"/>
    <property type="match status" value="1"/>
</dbReference>
<name>V4APW9_LOTGI</name>
<dbReference type="HOGENOM" id="CLU_418729_0_0_1"/>
<evidence type="ECO:0000313" key="9">
    <source>
        <dbReference type="EMBL" id="ESO96825.1"/>
    </source>
</evidence>
<feature type="domain" description="HTH psq-type" evidence="8">
    <location>
        <begin position="500"/>
        <end position="552"/>
    </location>
</feature>
<dbReference type="RefSeq" id="XP_009052326.1">
    <property type="nucleotide sequence ID" value="XM_009054078.1"/>
</dbReference>
<keyword evidence="2" id="KW-0805">Transcription regulation</keyword>
<feature type="compositionally biased region" description="Low complexity" evidence="7">
    <location>
        <begin position="440"/>
        <end position="449"/>
    </location>
</feature>
<feature type="compositionally biased region" description="Basic and acidic residues" evidence="7">
    <location>
        <begin position="555"/>
        <end position="567"/>
    </location>
</feature>
<evidence type="ECO:0000259" key="8">
    <source>
        <dbReference type="PROSITE" id="PS50960"/>
    </source>
</evidence>
<dbReference type="STRING" id="225164.V4APW9"/>
<proteinExistence type="predicted"/>
<feature type="region of interest" description="Disordered" evidence="7">
    <location>
        <begin position="648"/>
        <end position="687"/>
    </location>
</feature>
<evidence type="ECO:0000256" key="2">
    <source>
        <dbReference type="ARBA" id="ARBA00023015"/>
    </source>
</evidence>
<feature type="region of interest" description="Disordered" evidence="7">
    <location>
        <begin position="555"/>
        <end position="608"/>
    </location>
</feature>
<dbReference type="OMA" id="DRDHLIQ"/>
<feature type="compositionally biased region" description="Polar residues" evidence="7">
    <location>
        <begin position="450"/>
        <end position="475"/>
    </location>
</feature>
<dbReference type="Pfam" id="PF05225">
    <property type="entry name" value="HTH_psq"/>
    <property type="match status" value="2"/>
</dbReference>
<feature type="DNA-binding region" description="H-T-H motif" evidence="6">
    <location>
        <begin position="528"/>
        <end position="548"/>
    </location>
</feature>
<evidence type="ECO:0000256" key="3">
    <source>
        <dbReference type="ARBA" id="ARBA00023125"/>
    </source>
</evidence>
<dbReference type="GeneID" id="20238083"/>
<dbReference type="Proteomes" id="UP000030746">
    <property type="component" value="Unassembled WGS sequence"/>
</dbReference>
<dbReference type="GO" id="GO:0005634">
    <property type="term" value="C:nucleus"/>
    <property type="evidence" value="ECO:0007669"/>
    <property type="project" value="UniProtKB-SubCell"/>
</dbReference>
<dbReference type="KEGG" id="lgi:LOTGIDRAFT_159569"/>
<evidence type="ECO:0000256" key="6">
    <source>
        <dbReference type="PROSITE-ProRule" id="PRU00320"/>
    </source>
</evidence>
<dbReference type="FunFam" id="1.10.10.60:FF:000019">
    <property type="entry name" value="Ligand-dependent corepressor isoform 1"/>
    <property type="match status" value="1"/>
</dbReference>
<evidence type="ECO:0000256" key="5">
    <source>
        <dbReference type="ARBA" id="ARBA00023242"/>
    </source>
</evidence>
<feature type="compositionally biased region" description="Low complexity" evidence="7">
    <location>
        <begin position="665"/>
        <end position="679"/>
    </location>
</feature>
<feature type="region of interest" description="Disordered" evidence="7">
    <location>
        <begin position="149"/>
        <end position="182"/>
    </location>
</feature>
<feature type="compositionally biased region" description="Basic residues" evidence="7">
    <location>
        <begin position="497"/>
        <end position="506"/>
    </location>
</feature>
<keyword evidence="10" id="KW-1185">Reference proteome</keyword>
<dbReference type="Gene3D" id="1.10.10.60">
    <property type="entry name" value="Homeodomain-like"/>
    <property type="match status" value="2"/>
</dbReference>